<proteinExistence type="predicted"/>
<accession>A0ABS2R7Z4</accession>
<dbReference type="Pfam" id="PF01968">
    <property type="entry name" value="Hydantoinase_A"/>
    <property type="match status" value="1"/>
</dbReference>
<evidence type="ECO:0000259" key="1">
    <source>
        <dbReference type="Pfam" id="PF01968"/>
    </source>
</evidence>
<dbReference type="InterPro" id="IPR043129">
    <property type="entry name" value="ATPase_NBD"/>
</dbReference>
<evidence type="ECO:0000259" key="2">
    <source>
        <dbReference type="Pfam" id="PF05378"/>
    </source>
</evidence>
<dbReference type="Gene3D" id="3.30.420.40">
    <property type="match status" value="1"/>
</dbReference>
<dbReference type="InterPro" id="IPR002821">
    <property type="entry name" value="Hydantoinase_A"/>
</dbReference>
<dbReference type="SUPFAM" id="SSF53067">
    <property type="entry name" value="Actin-like ATPase domain"/>
    <property type="match status" value="1"/>
</dbReference>
<sequence length="516" mass="55132">MIRLGIDVGGTNTDGVLLDNDNQVLGSTKSPTTKDVFTGIQKTIKKLLAETNVNVKKIQIATLGTTHCTNAIVERKSLNKVGIVRLCLPSGTTVPPLLDWPQDLVEKVQAETVLIHGGYEYNGSPISNLDEEELKVAADRFRGKVDSIAISGVFSPVLSDQEKEAAAFFEKELPGIPISLSSEIGSIGLIERENATVLNAALMTVISRVSTDFERALKDEGIDAHIYLGQNDGTLMTNSYAQKYPIYTIACGPTNSIRGAAHLSKEDDAIVVDIGGTTTDIGVLANSFPRQTSLAVEVGGVRTNYRMPDIYSIGFGGGTRVYLKEGSWKIGPESVGYQLPEKAIVFGGDELTATDVAIGTGQMEIEGTNPSKVDDVPCELIYKDFVRMVEDAIDRMKTSAEDLPVVLVGGGAALMPKTLKGASRVIRPAHASVANAIGAALGDISGTVERIYSLENQDYKTVIEEARKEAIQEAIQAGADPAKVDIIQLEDFPLAYLPGNAIMVRVKAAGPLKITL</sequence>
<evidence type="ECO:0000313" key="3">
    <source>
        <dbReference type="EMBL" id="MBM7715781.1"/>
    </source>
</evidence>
<dbReference type="InterPro" id="IPR008040">
    <property type="entry name" value="Hydant_A_N"/>
</dbReference>
<dbReference type="EMBL" id="JAFBFH010000018">
    <property type="protein sequence ID" value="MBM7715781.1"/>
    <property type="molecule type" value="Genomic_DNA"/>
</dbReference>
<dbReference type="RefSeq" id="WP_077111462.1">
    <property type="nucleotide sequence ID" value="NZ_JAFBFH010000018.1"/>
</dbReference>
<evidence type="ECO:0000313" key="4">
    <source>
        <dbReference type="Proteomes" id="UP000823485"/>
    </source>
</evidence>
<dbReference type="PANTHER" id="PTHR11365:SF10">
    <property type="entry name" value="HYDANTOINASE_OXOPROLINASE"/>
    <property type="match status" value="1"/>
</dbReference>
<dbReference type="PANTHER" id="PTHR11365">
    <property type="entry name" value="5-OXOPROLINASE RELATED"/>
    <property type="match status" value="1"/>
</dbReference>
<reference evidence="3 4" key="1">
    <citation type="submission" date="2021-01" db="EMBL/GenBank/DDBJ databases">
        <title>Genomic Encyclopedia of Type Strains, Phase IV (KMG-IV): sequencing the most valuable type-strain genomes for metagenomic binning, comparative biology and taxonomic classification.</title>
        <authorList>
            <person name="Goeker M."/>
        </authorList>
    </citation>
    <scope>NUCLEOTIDE SEQUENCE [LARGE SCALE GENOMIC DNA]</scope>
    <source>
        <strain evidence="3 4">DSM 105453</strain>
    </source>
</reference>
<dbReference type="InterPro" id="IPR045079">
    <property type="entry name" value="Oxoprolinase-like"/>
</dbReference>
<gene>
    <name evidence="3" type="ORF">JOC94_002770</name>
</gene>
<name>A0ABS2R7Z4_9BACI</name>
<dbReference type="Pfam" id="PF05378">
    <property type="entry name" value="Hydant_A_N"/>
    <property type="match status" value="1"/>
</dbReference>
<protein>
    <submittedName>
        <fullName evidence="3">N-methylhydantoinase A/oxoprolinase/acetone carboxylase beta subunit</fullName>
    </submittedName>
</protein>
<organism evidence="3 4">
    <name type="scientific">Siminovitchia thermophila</name>
    <dbReference type="NCBI Taxonomy" id="1245522"/>
    <lineage>
        <taxon>Bacteria</taxon>
        <taxon>Bacillati</taxon>
        <taxon>Bacillota</taxon>
        <taxon>Bacilli</taxon>
        <taxon>Bacillales</taxon>
        <taxon>Bacillaceae</taxon>
        <taxon>Siminovitchia</taxon>
    </lineage>
</organism>
<comment type="caution">
    <text evidence="3">The sequence shown here is derived from an EMBL/GenBank/DDBJ whole genome shotgun (WGS) entry which is preliminary data.</text>
</comment>
<feature type="domain" description="Hydantoinase/oxoprolinase N-terminal" evidence="2">
    <location>
        <begin position="3"/>
        <end position="172"/>
    </location>
</feature>
<keyword evidence="4" id="KW-1185">Reference proteome</keyword>
<dbReference type="Proteomes" id="UP000823485">
    <property type="component" value="Unassembled WGS sequence"/>
</dbReference>
<feature type="domain" description="Hydantoinase A/oxoprolinase" evidence="1">
    <location>
        <begin position="192"/>
        <end position="363"/>
    </location>
</feature>